<sequence>MRDFYTICNPGPGVPKSPPEPKSVPPRVEHIVEDPNAGLTPAEVERLKFIVEAIHAGKLFHDGTCLVSKVGGKDHNWEYWALLQKRDLGRIEQKEAMMEEMHKRILQLAFDRAECDRINLECWEHIAAIKQERMGGKEH</sequence>
<gene>
    <name evidence="1" type="ORF">FA95DRAFT_1613683</name>
</gene>
<dbReference type="EMBL" id="MU276614">
    <property type="protein sequence ID" value="KAI0038030.1"/>
    <property type="molecule type" value="Genomic_DNA"/>
</dbReference>
<evidence type="ECO:0000313" key="2">
    <source>
        <dbReference type="Proteomes" id="UP000814033"/>
    </source>
</evidence>
<protein>
    <submittedName>
        <fullName evidence="1">Uncharacterized protein</fullName>
    </submittedName>
</protein>
<accession>A0ACB8R291</accession>
<reference evidence="1" key="2">
    <citation type="journal article" date="2022" name="New Phytol.">
        <title>Evolutionary transition to the ectomycorrhizal habit in the genomes of a hyperdiverse lineage of mushroom-forming fungi.</title>
        <authorList>
            <person name="Looney B."/>
            <person name="Miyauchi S."/>
            <person name="Morin E."/>
            <person name="Drula E."/>
            <person name="Courty P.E."/>
            <person name="Kohler A."/>
            <person name="Kuo A."/>
            <person name="LaButti K."/>
            <person name="Pangilinan J."/>
            <person name="Lipzen A."/>
            <person name="Riley R."/>
            <person name="Andreopoulos W."/>
            <person name="He G."/>
            <person name="Johnson J."/>
            <person name="Nolan M."/>
            <person name="Tritt A."/>
            <person name="Barry K.W."/>
            <person name="Grigoriev I.V."/>
            <person name="Nagy L.G."/>
            <person name="Hibbett D."/>
            <person name="Henrissat B."/>
            <person name="Matheny P.B."/>
            <person name="Labbe J."/>
            <person name="Martin F.M."/>
        </authorList>
    </citation>
    <scope>NUCLEOTIDE SEQUENCE</scope>
    <source>
        <strain evidence="1">FP105234-sp</strain>
    </source>
</reference>
<organism evidence="1 2">
    <name type="scientific">Auriscalpium vulgare</name>
    <dbReference type="NCBI Taxonomy" id="40419"/>
    <lineage>
        <taxon>Eukaryota</taxon>
        <taxon>Fungi</taxon>
        <taxon>Dikarya</taxon>
        <taxon>Basidiomycota</taxon>
        <taxon>Agaricomycotina</taxon>
        <taxon>Agaricomycetes</taxon>
        <taxon>Russulales</taxon>
        <taxon>Auriscalpiaceae</taxon>
        <taxon>Auriscalpium</taxon>
    </lineage>
</organism>
<dbReference type="Proteomes" id="UP000814033">
    <property type="component" value="Unassembled WGS sequence"/>
</dbReference>
<keyword evidence="2" id="KW-1185">Reference proteome</keyword>
<evidence type="ECO:0000313" key="1">
    <source>
        <dbReference type="EMBL" id="KAI0038030.1"/>
    </source>
</evidence>
<comment type="caution">
    <text evidence="1">The sequence shown here is derived from an EMBL/GenBank/DDBJ whole genome shotgun (WGS) entry which is preliminary data.</text>
</comment>
<proteinExistence type="predicted"/>
<reference evidence="1" key="1">
    <citation type="submission" date="2021-02" db="EMBL/GenBank/DDBJ databases">
        <authorList>
            <consortium name="DOE Joint Genome Institute"/>
            <person name="Ahrendt S."/>
            <person name="Looney B.P."/>
            <person name="Miyauchi S."/>
            <person name="Morin E."/>
            <person name="Drula E."/>
            <person name="Courty P.E."/>
            <person name="Chicoki N."/>
            <person name="Fauchery L."/>
            <person name="Kohler A."/>
            <person name="Kuo A."/>
            <person name="Labutti K."/>
            <person name="Pangilinan J."/>
            <person name="Lipzen A."/>
            <person name="Riley R."/>
            <person name="Andreopoulos W."/>
            <person name="He G."/>
            <person name="Johnson J."/>
            <person name="Barry K.W."/>
            <person name="Grigoriev I.V."/>
            <person name="Nagy L."/>
            <person name="Hibbett D."/>
            <person name="Henrissat B."/>
            <person name="Matheny P.B."/>
            <person name="Labbe J."/>
            <person name="Martin F."/>
        </authorList>
    </citation>
    <scope>NUCLEOTIDE SEQUENCE</scope>
    <source>
        <strain evidence="1">FP105234-sp</strain>
    </source>
</reference>
<name>A0ACB8R291_9AGAM</name>